<evidence type="ECO:0000256" key="11">
    <source>
        <dbReference type="ARBA" id="ARBA00022989"/>
    </source>
</evidence>
<dbReference type="InterPro" id="IPR011009">
    <property type="entry name" value="Kinase-like_dom_sf"/>
</dbReference>
<keyword evidence="10 18" id="KW-0067">ATP-binding</keyword>
<evidence type="ECO:0000256" key="9">
    <source>
        <dbReference type="ARBA" id="ARBA00022777"/>
    </source>
</evidence>
<gene>
    <name evidence="22" type="ORF">ZOSMA_19G01150</name>
</gene>
<evidence type="ECO:0000259" key="21">
    <source>
        <dbReference type="PROSITE" id="PS50011"/>
    </source>
</evidence>
<feature type="binding site" evidence="18">
    <location>
        <position position="141"/>
    </location>
    <ligand>
        <name>ATP</name>
        <dbReference type="ChEBI" id="CHEBI:30616"/>
    </ligand>
</feature>
<dbReference type="Pfam" id="PF07714">
    <property type="entry name" value="PK_Tyr_Ser-Thr"/>
    <property type="match status" value="1"/>
</dbReference>
<evidence type="ECO:0000256" key="19">
    <source>
        <dbReference type="RuleBase" id="RU000304"/>
    </source>
</evidence>
<name>A0A0K9PQM6_ZOSMR</name>
<dbReference type="PANTHER" id="PTHR47989">
    <property type="entry name" value="OS01G0750732 PROTEIN"/>
    <property type="match status" value="1"/>
</dbReference>
<comment type="similarity">
    <text evidence="19">Belongs to the protein kinase superfamily.</text>
</comment>
<evidence type="ECO:0000256" key="6">
    <source>
        <dbReference type="ARBA" id="ARBA00022692"/>
    </source>
</evidence>
<evidence type="ECO:0000313" key="23">
    <source>
        <dbReference type="Proteomes" id="UP000036987"/>
    </source>
</evidence>
<dbReference type="SMART" id="SM00220">
    <property type="entry name" value="S_TKc"/>
    <property type="match status" value="1"/>
</dbReference>
<evidence type="ECO:0000256" key="2">
    <source>
        <dbReference type="ARBA" id="ARBA00012513"/>
    </source>
</evidence>
<dbReference type="STRING" id="29655.A0A0K9PQM6"/>
<organism evidence="22 23">
    <name type="scientific">Zostera marina</name>
    <name type="common">Eelgrass</name>
    <dbReference type="NCBI Taxonomy" id="29655"/>
    <lineage>
        <taxon>Eukaryota</taxon>
        <taxon>Viridiplantae</taxon>
        <taxon>Streptophyta</taxon>
        <taxon>Embryophyta</taxon>
        <taxon>Tracheophyta</taxon>
        <taxon>Spermatophyta</taxon>
        <taxon>Magnoliopsida</taxon>
        <taxon>Liliopsida</taxon>
        <taxon>Zosteraceae</taxon>
        <taxon>Zostera</taxon>
    </lineage>
</organism>
<evidence type="ECO:0000256" key="18">
    <source>
        <dbReference type="PROSITE-ProRule" id="PRU10141"/>
    </source>
</evidence>
<keyword evidence="6 20" id="KW-0812">Transmembrane</keyword>
<dbReference type="Gene3D" id="3.30.200.20">
    <property type="entry name" value="Phosphorylase Kinase, domain 1"/>
    <property type="match status" value="1"/>
</dbReference>
<dbReference type="GO" id="GO:0004672">
    <property type="term" value="F:protein kinase activity"/>
    <property type="evidence" value="ECO:0000318"/>
    <property type="project" value="GO_Central"/>
</dbReference>
<evidence type="ECO:0000256" key="3">
    <source>
        <dbReference type="ARBA" id="ARBA00022527"/>
    </source>
</evidence>
<feature type="domain" description="Protein kinase" evidence="21">
    <location>
        <begin position="112"/>
        <end position="385"/>
    </location>
</feature>
<comment type="subcellular location">
    <subcellularLocation>
        <location evidence="1">Membrane</location>
        <topology evidence="1">Single-pass type I membrane protein</topology>
    </subcellularLocation>
</comment>
<comment type="catalytic activity">
    <reaction evidence="16">
        <text>L-threonyl-[protein] + ATP = O-phospho-L-threonyl-[protein] + ADP + H(+)</text>
        <dbReference type="Rhea" id="RHEA:46608"/>
        <dbReference type="Rhea" id="RHEA-COMP:11060"/>
        <dbReference type="Rhea" id="RHEA-COMP:11605"/>
        <dbReference type="ChEBI" id="CHEBI:15378"/>
        <dbReference type="ChEBI" id="CHEBI:30013"/>
        <dbReference type="ChEBI" id="CHEBI:30616"/>
        <dbReference type="ChEBI" id="CHEBI:61977"/>
        <dbReference type="ChEBI" id="CHEBI:456216"/>
        <dbReference type="EC" id="2.7.11.1"/>
    </reaction>
</comment>
<keyword evidence="4" id="KW-0245">EGF-like domain</keyword>
<dbReference type="GO" id="GO:0007165">
    <property type="term" value="P:signal transduction"/>
    <property type="evidence" value="ECO:0000318"/>
    <property type="project" value="GO_Central"/>
</dbReference>
<evidence type="ECO:0000256" key="12">
    <source>
        <dbReference type="ARBA" id="ARBA00023136"/>
    </source>
</evidence>
<dbReference type="InterPro" id="IPR001245">
    <property type="entry name" value="Ser-Thr/Tyr_kinase_cat_dom"/>
</dbReference>
<dbReference type="InterPro" id="IPR017441">
    <property type="entry name" value="Protein_kinase_ATP_BS"/>
</dbReference>
<dbReference type="Gene3D" id="1.10.510.10">
    <property type="entry name" value="Transferase(Phosphotransferase) domain 1"/>
    <property type="match status" value="1"/>
</dbReference>
<dbReference type="PROSITE" id="PS00108">
    <property type="entry name" value="PROTEIN_KINASE_ST"/>
    <property type="match status" value="1"/>
</dbReference>
<dbReference type="PROSITE" id="PS50011">
    <property type="entry name" value="PROTEIN_KINASE_DOM"/>
    <property type="match status" value="1"/>
</dbReference>
<keyword evidence="12 20" id="KW-0472">Membrane</keyword>
<evidence type="ECO:0000256" key="8">
    <source>
        <dbReference type="ARBA" id="ARBA00022741"/>
    </source>
</evidence>
<evidence type="ECO:0000256" key="7">
    <source>
        <dbReference type="ARBA" id="ARBA00022729"/>
    </source>
</evidence>
<comment type="catalytic activity">
    <reaction evidence="17">
        <text>L-seryl-[protein] + ATP = O-phospho-L-seryl-[protein] + ADP + H(+)</text>
        <dbReference type="Rhea" id="RHEA:17989"/>
        <dbReference type="Rhea" id="RHEA-COMP:9863"/>
        <dbReference type="Rhea" id="RHEA-COMP:11604"/>
        <dbReference type="ChEBI" id="CHEBI:15378"/>
        <dbReference type="ChEBI" id="CHEBI:29999"/>
        <dbReference type="ChEBI" id="CHEBI:30616"/>
        <dbReference type="ChEBI" id="CHEBI:83421"/>
        <dbReference type="ChEBI" id="CHEBI:456216"/>
        <dbReference type="EC" id="2.7.11.1"/>
    </reaction>
</comment>
<dbReference type="AlphaFoldDB" id="A0A0K9PQM6"/>
<keyword evidence="7" id="KW-0732">Signal</keyword>
<evidence type="ECO:0000256" key="17">
    <source>
        <dbReference type="ARBA" id="ARBA00048679"/>
    </source>
</evidence>
<keyword evidence="9 22" id="KW-0418">Kinase</keyword>
<keyword evidence="5" id="KW-0808">Transferase</keyword>
<dbReference type="InterPro" id="IPR000719">
    <property type="entry name" value="Prot_kinase_dom"/>
</dbReference>
<dbReference type="PROSITE" id="PS00107">
    <property type="entry name" value="PROTEIN_KINASE_ATP"/>
    <property type="match status" value="1"/>
</dbReference>
<keyword evidence="8 18" id="KW-0547">Nucleotide-binding</keyword>
<protein>
    <recommendedName>
        <fullName evidence="2">non-specific serine/threonine protein kinase</fullName>
        <ecNumber evidence="2">2.7.11.1</ecNumber>
    </recommendedName>
</protein>
<dbReference type="Proteomes" id="UP000036987">
    <property type="component" value="Unassembled WGS sequence"/>
</dbReference>
<dbReference type="FunFam" id="3.30.200.20:FF:000059">
    <property type="entry name" value="S-receptor-like serine/threonine-protein kinase"/>
    <property type="match status" value="1"/>
</dbReference>
<dbReference type="GO" id="GO:0005524">
    <property type="term" value="F:ATP binding"/>
    <property type="evidence" value="ECO:0007669"/>
    <property type="project" value="UniProtKB-UniRule"/>
</dbReference>
<keyword evidence="15" id="KW-0325">Glycoprotein</keyword>
<evidence type="ECO:0000256" key="13">
    <source>
        <dbReference type="ARBA" id="ARBA00023157"/>
    </source>
</evidence>
<proteinExistence type="inferred from homology"/>
<dbReference type="GO" id="GO:0005886">
    <property type="term" value="C:plasma membrane"/>
    <property type="evidence" value="ECO:0000318"/>
    <property type="project" value="GO_Central"/>
</dbReference>
<evidence type="ECO:0000256" key="5">
    <source>
        <dbReference type="ARBA" id="ARBA00022679"/>
    </source>
</evidence>
<dbReference type="FunFam" id="1.10.510.10:FF:000495">
    <property type="entry name" value="calcium/calmodulin-regulated receptor-like kinase 1"/>
    <property type="match status" value="1"/>
</dbReference>
<dbReference type="OrthoDB" id="4062651at2759"/>
<evidence type="ECO:0000256" key="10">
    <source>
        <dbReference type="ARBA" id="ARBA00022840"/>
    </source>
</evidence>
<keyword evidence="13" id="KW-1015">Disulfide bond</keyword>
<dbReference type="SUPFAM" id="SSF56112">
    <property type="entry name" value="Protein kinase-like (PK-like)"/>
    <property type="match status" value="1"/>
</dbReference>
<evidence type="ECO:0000256" key="14">
    <source>
        <dbReference type="ARBA" id="ARBA00023170"/>
    </source>
</evidence>
<evidence type="ECO:0000256" key="15">
    <source>
        <dbReference type="ARBA" id="ARBA00023180"/>
    </source>
</evidence>
<keyword evidence="14" id="KW-0675">Receptor</keyword>
<keyword evidence="23" id="KW-1185">Reference proteome</keyword>
<feature type="transmembrane region" description="Helical" evidence="20">
    <location>
        <begin position="6"/>
        <end position="33"/>
    </location>
</feature>
<dbReference type="GO" id="GO:0004674">
    <property type="term" value="F:protein serine/threonine kinase activity"/>
    <property type="evidence" value="ECO:0007669"/>
    <property type="project" value="UniProtKB-KW"/>
</dbReference>
<evidence type="ECO:0000256" key="1">
    <source>
        <dbReference type="ARBA" id="ARBA00004479"/>
    </source>
</evidence>
<keyword evidence="11 20" id="KW-1133">Transmembrane helix</keyword>
<dbReference type="InterPro" id="IPR008271">
    <property type="entry name" value="Ser/Thr_kinase_AS"/>
</dbReference>
<evidence type="ECO:0000256" key="16">
    <source>
        <dbReference type="ARBA" id="ARBA00047899"/>
    </source>
</evidence>
<sequence length="440" mass="49232">MKAAVSWGLIIGISIGVLLGLILAITALVCVIYNRKKREFAIQEIGIENESNTSWRRSSALRSLPIQIVNGSNAEAPSDSSKSELQIESTVAKNVLSGISKYSYKELQKATRNFTTVIGEGAFGAVYKAYMSERGETVAVKVLGRNSKQGEKEFKTEVLLLGRLHHRNLVNLVGYCDEKKNNMLIYDYMSNGSLASHLYRQQHSEEALCWDLRIYIALDVARAIEYLHDGAVPAVIHLDIKSSNVLLDGSMRARVADFGLSMEEKPNNNSHPTRRIKGTLGYVDPEYISTKTFTKKSDVYSFGILLFELITARNPQQGLMEYVQMATLNCDGRVGWEDIVDPQLKGDYDLNEINIMAKLAYKCVSRISRKRPSMREAVQTLSGTLKGPRHKERQHRDFLSISLADIDTSLSLDERREKFNTNGSLPIDGIATNTKISFHS</sequence>
<dbReference type="PANTHER" id="PTHR47989:SF24">
    <property type="entry name" value="CALCIUM_CALMODULIN-REGULATED RECEPTOR-LIKE KINASE 1 ISOFORM X1"/>
    <property type="match status" value="1"/>
</dbReference>
<dbReference type="EMBL" id="LFYR01000728">
    <property type="protein sequence ID" value="KMZ70527.1"/>
    <property type="molecule type" value="Genomic_DNA"/>
</dbReference>
<keyword evidence="3 19" id="KW-0723">Serine/threonine-protein kinase</keyword>
<evidence type="ECO:0000313" key="22">
    <source>
        <dbReference type="EMBL" id="KMZ70527.1"/>
    </source>
</evidence>
<evidence type="ECO:0000256" key="20">
    <source>
        <dbReference type="SAM" id="Phobius"/>
    </source>
</evidence>
<evidence type="ECO:0000256" key="4">
    <source>
        <dbReference type="ARBA" id="ARBA00022536"/>
    </source>
</evidence>
<accession>A0A0K9PQM6</accession>
<comment type="caution">
    <text evidence="22">The sequence shown here is derived from an EMBL/GenBank/DDBJ whole genome shotgun (WGS) entry which is preliminary data.</text>
</comment>
<reference evidence="23" key="1">
    <citation type="journal article" date="2016" name="Nature">
        <title>The genome of the seagrass Zostera marina reveals angiosperm adaptation to the sea.</title>
        <authorList>
            <person name="Olsen J.L."/>
            <person name="Rouze P."/>
            <person name="Verhelst B."/>
            <person name="Lin Y.-C."/>
            <person name="Bayer T."/>
            <person name="Collen J."/>
            <person name="Dattolo E."/>
            <person name="De Paoli E."/>
            <person name="Dittami S."/>
            <person name="Maumus F."/>
            <person name="Michel G."/>
            <person name="Kersting A."/>
            <person name="Lauritano C."/>
            <person name="Lohaus R."/>
            <person name="Toepel M."/>
            <person name="Tonon T."/>
            <person name="Vanneste K."/>
            <person name="Amirebrahimi M."/>
            <person name="Brakel J."/>
            <person name="Bostroem C."/>
            <person name="Chovatia M."/>
            <person name="Grimwood J."/>
            <person name="Jenkins J.W."/>
            <person name="Jueterbock A."/>
            <person name="Mraz A."/>
            <person name="Stam W.T."/>
            <person name="Tice H."/>
            <person name="Bornberg-Bauer E."/>
            <person name="Green P.J."/>
            <person name="Pearson G.A."/>
            <person name="Procaccini G."/>
            <person name="Duarte C.M."/>
            <person name="Schmutz J."/>
            <person name="Reusch T.B.H."/>
            <person name="Van de Peer Y."/>
        </authorList>
    </citation>
    <scope>NUCLEOTIDE SEQUENCE [LARGE SCALE GENOMIC DNA]</scope>
    <source>
        <strain evidence="23">cv. Finnish</strain>
    </source>
</reference>
<dbReference type="OMA" id="SFWLEGF"/>
<dbReference type="EC" id="2.7.11.1" evidence="2"/>